<gene>
    <name evidence="1" type="ORF">DDY73_05335</name>
</gene>
<protein>
    <submittedName>
        <fullName evidence="1">Heavy metal transport/detoxification protein</fullName>
    </submittedName>
</protein>
<dbReference type="InterPro" id="IPR036163">
    <property type="entry name" value="HMA_dom_sf"/>
</dbReference>
<comment type="caution">
    <text evidence="1">The sequence shown here is derived from an EMBL/GenBank/DDBJ whole genome shotgun (WGS) entry which is preliminary data.</text>
</comment>
<sequence length="69" mass="7483">METSKFKTNAKCGGCVAKIAESLDKILPREQWDIDLNSADKILTVTSDQPDAVIIKAVSDAGFKAEKID</sequence>
<accession>A0A354M1M0</accession>
<reference evidence="1 2" key="1">
    <citation type="journal article" date="2018" name="Nat. Biotechnol.">
        <title>A standardized bacterial taxonomy based on genome phylogeny substantially revises the tree of life.</title>
        <authorList>
            <person name="Parks D.H."/>
            <person name="Chuvochina M."/>
            <person name="Waite D.W."/>
            <person name="Rinke C."/>
            <person name="Skarshewski A."/>
            <person name="Chaumeil P.A."/>
            <person name="Hugenholtz P."/>
        </authorList>
    </citation>
    <scope>NUCLEOTIDE SEQUENCE [LARGE SCALE GENOMIC DNA]</scope>
    <source>
        <strain evidence="1">UBA11482</strain>
    </source>
</reference>
<evidence type="ECO:0000313" key="2">
    <source>
        <dbReference type="Proteomes" id="UP000262954"/>
    </source>
</evidence>
<dbReference type="InterPro" id="IPR006121">
    <property type="entry name" value="HMA_dom"/>
</dbReference>
<dbReference type="Proteomes" id="UP000262954">
    <property type="component" value="Unassembled WGS sequence"/>
</dbReference>
<organism evidence="1 2">
    <name type="scientific">Coprobacter fastidiosus</name>
    <dbReference type="NCBI Taxonomy" id="1099853"/>
    <lineage>
        <taxon>Bacteria</taxon>
        <taxon>Pseudomonadati</taxon>
        <taxon>Bacteroidota</taxon>
        <taxon>Bacteroidia</taxon>
        <taxon>Bacteroidales</taxon>
        <taxon>Barnesiellaceae</taxon>
        <taxon>Coprobacter</taxon>
    </lineage>
</organism>
<name>A0A354M1M0_9BACT</name>
<evidence type="ECO:0000313" key="1">
    <source>
        <dbReference type="EMBL" id="HBJ08409.1"/>
    </source>
</evidence>
<dbReference type="Gene3D" id="3.30.70.100">
    <property type="match status" value="1"/>
</dbReference>
<dbReference type="AlphaFoldDB" id="A0A354M1M0"/>
<proteinExistence type="predicted"/>
<dbReference type="CDD" id="cd00371">
    <property type="entry name" value="HMA"/>
    <property type="match status" value="1"/>
</dbReference>
<dbReference type="GO" id="GO:0046872">
    <property type="term" value="F:metal ion binding"/>
    <property type="evidence" value="ECO:0007669"/>
    <property type="project" value="InterPro"/>
</dbReference>
<dbReference type="SUPFAM" id="SSF55008">
    <property type="entry name" value="HMA, heavy metal-associated domain"/>
    <property type="match status" value="1"/>
</dbReference>
<dbReference type="EMBL" id="DNWC01000072">
    <property type="protein sequence ID" value="HBJ08409.1"/>
    <property type="molecule type" value="Genomic_DNA"/>
</dbReference>